<protein>
    <submittedName>
        <fullName evidence="2">Uncharacterized protein</fullName>
    </submittedName>
</protein>
<feature type="compositionally biased region" description="Acidic residues" evidence="1">
    <location>
        <begin position="163"/>
        <end position="176"/>
    </location>
</feature>
<dbReference type="Proteomes" id="UP000821866">
    <property type="component" value="Chromosome 3"/>
</dbReference>
<sequence length="206" mass="22751">MNVDNYEPVEMEVDSDDGTQTCTLEVAAGSEDEDEDALRAQLLQAVLQKRRRKSKPPESPQQQQQLQQVQPQSSQQSPHQQQQYAVHWNPLLLPNGATTLAMVQPPAEPKEINRTASPNGFPPKAATPPSPFVTPKGRPVPDAPFVETKVSEPVVINLGMDDTTSEEEDGESEAEQEPLPAVENSFSLGLDKLLKEARQQSQVWHI</sequence>
<evidence type="ECO:0000313" key="2">
    <source>
        <dbReference type="EMBL" id="KAH8029582.1"/>
    </source>
</evidence>
<dbReference type="EMBL" id="JABSTU010000005">
    <property type="protein sequence ID" value="KAH8029582.1"/>
    <property type="molecule type" value="Genomic_DNA"/>
</dbReference>
<feature type="compositionally biased region" description="Low complexity" evidence="1">
    <location>
        <begin position="60"/>
        <end position="83"/>
    </location>
</feature>
<proteinExistence type="predicted"/>
<evidence type="ECO:0000256" key="1">
    <source>
        <dbReference type="SAM" id="MobiDB-lite"/>
    </source>
</evidence>
<gene>
    <name evidence="2" type="ORF">HPB51_001700</name>
</gene>
<reference evidence="2" key="2">
    <citation type="submission" date="2021-09" db="EMBL/GenBank/DDBJ databases">
        <authorList>
            <person name="Jia N."/>
            <person name="Wang J."/>
            <person name="Shi W."/>
            <person name="Du L."/>
            <person name="Sun Y."/>
            <person name="Zhan W."/>
            <person name="Jiang J."/>
            <person name="Wang Q."/>
            <person name="Zhang B."/>
            <person name="Ji P."/>
            <person name="Sakyi L.B."/>
            <person name="Cui X."/>
            <person name="Yuan T."/>
            <person name="Jiang B."/>
            <person name="Yang W."/>
            <person name="Lam T.T.-Y."/>
            <person name="Chang Q."/>
            <person name="Ding S."/>
            <person name="Wang X."/>
            <person name="Zhu J."/>
            <person name="Ruan X."/>
            <person name="Zhao L."/>
            <person name="Wei J."/>
            <person name="Que T."/>
            <person name="Du C."/>
            <person name="Cheng J."/>
            <person name="Dai P."/>
            <person name="Han X."/>
            <person name="Huang E."/>
            <person name="Gao Y."/>
            <person name="Liu J."/>
            <person name="Shao H."/>
            <person name="Ye R."/>
            <person name="Li L."/>
            <person name="Wei W."/>
            <person name="Wang X."/>
            <person name="Wang C."/>
            <person name="Huo Q."/>
            <person name="Li W."/>
            <person name="Guo W."/>
            <person name="Chen H."/>
            <person name="Chen S."/>
            <person name="Zhou L."/>
            <person name="Zhou L."/>
            <person name="Ni X."/>
            <person name="Tian J."/>
            <person name="Zhou Y."/>
            <person name="Sheng Y."/>
            <person name="Liu T."/>
            <person name="Pan Y."/>
            <person name="Xia L."/>
            <person name="Li J."/>
            <person name="Zhao F."/>
            <person name="Cao W."/>
        </authorList>
    </citation>
    <scope>NUCLEOTIDE SEQUENCE</scope>
    <source>
        <strain evidence="2">Rmic-2018</strain>
        <tissue evidence="2">Larvae</tissue>
    </source>
</reference>
<feature type="region of interest" description="Disordered" evidence="1">
    <location>
        <begin position="47"/>
        <end position="181"/>
    </location>
</feature>
<reference evidence="2" key="1">
    <citation type="journal article" date="2020" name="Cell">
        <title>Large-Scale Comparative Analyses of Tick Genomes Elucidate Their Genetic Diversity and Vector Capacities.</title>
        <authorList>
            <consortium name="Tick Genome and Microbiome Consortium (TIGMIC)"/>
            <person name="Jia N."/>
            <person name="Wang J."/>
            <person name="Shi W."/>
            <person name="Du L."/>
            <person name="Sun Y."/>
            <person name="Zhan W."/>
            <person name="Jiang J.F."/>
            <person name="Wang Q."/>
            <person name="Zhang B."/>
            <person name="Ji P."/>
            <person name="Bell-Sakyi L."/>
            <person name="Cui X.M."/>
            <person name="Yuan T.T."/>
            <person name="Jiang B.G."/>
            <person name="Yang W.F."/>
            <person name="Lam T.T."/>
            <person name="Chang Q.C."/>
            <person name="Ding S.J."/>
            <person name="Wang X.J."/>
            <person name="Zhu J.G."/>
            <person name="Ruan X.D."/>
            <person name="Zhao L."/>
            <person name="Wei J.T."/>
            <person name="Ye R.Z."/>
            <person name="Que T.C."/>
            <person name="Du C.H."/>
            <person name="Zhou Y.H."/>
            <person name="Cheng J.X."/>
            <person name="Dai P.F."/>
            <person name="Guo W.B."/>
            <person name="Han X.H."/>
            <person name="Huang E.J."/>
            <person name="Li L.F."/>
            <person name="Wei W."/>
            <person name="Gao Y.C."/>
            <person name="Liu J.Z."/>
            <person name="Shao H.Z."/>
            <person name="Wang X."/>
            <person name="Wang C.C."/>
            <person name="Yang T.C."/>
            <person name="Huo Q.B."/>
            <person name="Li W."/>
            <person name="Chen H.Y."/>
            <person name="Chen S.E."/>
            <person name="Zhou L.G."/>
            <person name="Ni X.B."/>
            <person name="Tian J.H."/>
            <person name="Sheng Y."/>
            <person name="Liu T."/>
            <person name="Pan Y.S."/>
            <person name="Xia L.Y."/>
            <person name="Li J."/>
            <person name="Zhao F."/>
            <person name="Cao W.C."/>
        </authorList>
    </citation>
    <scope>NUCLEOTIDE SEQUENCE</scope>
    <source>
        <strain evidence="2">Rmic-2018</strain>
    </source>
</reference>
<name>A0A9J6E5L8_RHIMP</name>
<organism evidence="2 3">
    <name type="scientific">Rhipicephalus microplus</name>
    <name type="common">Cattle tick</name>
    <name type="synonym">Boophilus microplus</name>
    <dbReference type="NCBI Taxonomy" id="6941"/>
    <lineage>
        <taxon>Eukaryota</taxon>
        <taxon>Metazoa</taxon>
        <taxon>Ecdysozoa</taxon>
        <taxon>Arthropoda</taxon>
        <taxon>Chelicerata</taxon>
        <taxon>Arachnida</taxon>
        <taxon>Acari</taxon>
        <taxon>Parasitiformes</taxon>
        <taxon>Ixodida</taxon>
        <taxon>Ixodoidea</taxon>
        <taxon>Ixodidae</taxon>
        <taxon>Rhipicephalinae</taxon>
        <taxon>Rhipicephalus</taxon>
        <taxon>Boophilus</taxon>
    </lineage>
</organism>
<accession>A0A9J6E5L8</accession>
<evidence type="ECO:0000313" key="3">
    <source>
        <dbReference type="Proteomes" id="UP000821866"/>
    </source>
</evidence>
<keyword evidence="3" id="KW-1185">Reference proteome</keyword>
<comment type="caution">
    <text evidence="2">The sequence shown here is derived from an EMBL/GenBank/DDBJ whole genome shotgun (WGS) entry which is preliminary data.</text>
</comment>
<feature type="region of interest" description="Disordered" evidence="1">
    <location>
        <begin position="1"/>
        <end position="20"/>
    </location>
</feature>
<dbReference type="VEuPathDB" id="VectorBase:LOC119163850"/>
<dbReference type="AlphaFoldDB" id="A0A9J6E5L8"/>
<feature type="compositionally biased region" description="Acidic residues" evidence="1">
    <location>
        <begin position="7"/>
        <end position="17"/>
    </location>
</feature>